<dbReference type="PANTHER" id="PTHR43399">
    <property type="entry name" value="SUBTILISIN-RELATED"/>
    <property type="match status" value="1"/>
</dbReference>
<feature type="active site" description="Charge relay system" evidence="5">
    <location>
        <position position="149"/>
    </location>
</feature>
<evidence type="ECO:0000256" key="4">
    <source>
        <dbReference type="ARBA" id="ARBA00022825"/>
    </source>
</evidence>
<proteinExistence type="inferred from homology"/>
<dbReference type="PROSITE" id="PS00138">
    <property type="entry name" value="SUBTILASE_SER"/>
    <property type="match status" value="1"/>
</dbReference>
<reference evidence="9 10" key="1">
    <citation type="journal article" date="2018" name="Plant J.">
        <title>Genome sequences of Chlorella sorokiniana UTEX 1602 and Micractinium conductrix SAG 241.80: implications to maltose excretion by a green alga.</title>
        <authorList>
            <person name="Arriola M.B."/>
            <person name="Velmurugan N."/>
            <person name="Zhang Y."/>
            <person name="Plunkett M.H."/>
            <person name="Hondzo H."/>
            <person name="Barney B.M."/>
        </authorList>
    </citation>
    <scope>NUCLEOTIDE SEQUENCE [LARGE SCALE GENOMIC DNA]</scope>
    <source>
        <strain evidence="9 10">SAG 241.80</strain>
    </source>
</reference>
<feature type="signal peptide" evidence="7">
    <location>
        <begin position="1"/>
        <end position="26"/>
    </location>
</feature>
<organism evidence="9 10">
    <name type="scientific">Micractinium conductrix</name>
    <dbReference type="NCBI Taxonomy" id="554055"/>
    <lineage>
        <taxon>Eukaryota</taxon>
        <taxon>Viridiplantae</taxon>
        <taxon>Chlorophyta</taxon>
        <taxon>core chlorophytes</taxon>
        <taxon>Trebouxiophyceae</taxon>
        <taxon>Chlorellales</taxon>
        <taxon>Chlorellaceae</taxon>
        <taxon>Chlorella clade</taxon>
        <taxon>Micractinium</taxon>
    </lineage>
</organism>
<feature type="compositionally biased region" description="Low complexity" evidence="6">
    <location>
        <begin position="499"/>
        <end position="528"/>
    </location>
</feature>
<evidence type="ECO:0000256" key="7">
    <source>
        <dbReference type="SAM" id="SignalP"/>
    </source>
</evidence>
<evidence type="ECO:0000256" key="6">
    <source>
        <dbReference type="SAM" id="MobiDB-lite"/>
    </source>
</evidence>
<dbReference type="InterPro" id="IPR036852">
    <property type="entry name" value="Peptidase_S8/S53_dom_sf"/>
</dbReference>
<dbReference type="InterPro" id="IPR000209">
    <property type="entry name" value="Peptidase_S8/S53_dom"/>
</dbReference>
<dbReference type="Gene3D" id="3.40.50.200">
    <property type="entry name" value="Peptidase S8/S53 domain"/>
    <property type="match status" value="1"/>
</dbReference>
<dbReference type="PROSITE" id="PS51892">
    <property type="entry name" value="SUBTILASE"/>
    <property type="match status" value="1"/>
</dbReference>
<keyword evidence="4 5" id="KW-0720">Serine protease</keyword>
<dbReference type="InterPro" id="IPR023828">
    <property type="entry name" value="Peptidase_S8_Ser-AS"/>
</dbReference>
<evidence type="ECO:0000256" key="2">
    <source>
        <dbReference type="ARBA" id="ARBA00022670"/>
    </source>
</evidence>
<feature type="chain" id="PRO_5015160959" evidence="7">
    <location>
        <begin position="27"/>
        <end position="541"/>
    </location>
</feature>
<feature type="active site" description="Charge relay system" evidence="5">
    <location>
        <position position="359"/>
    </location>
</feature>
<dbReference type="InterPro" id="IPR015500">
    <property type="entry name" value="Peptidase_S8_subtilisin-rel"/>
</dbReference>
<dbReference type="GO" id="GO:0006508">
    <property type="term" value="P:proteolysis"/>
    <property type="evidence" value="ECO:0007669"/>
    <property type="project" value="UniProtKB-KW"/>
</dbReference>
<feature type="compositionally biased region" description="Basic residues" evidence="6">
    <location>
        <begin position="529"/>
        <end position="541"/>
    </location>
</feature>
<name>A0A2P6VBK6_9CHLO</name>
<dbReference type="InterPro" id="IPR051048">
    <property type="entry name" value="Peptidase_S8/S53_subtilisin"/>
</dbReference>
<sequence length="541" mass="56559">MPATRALAAVAAAALLLVCASQPAAAAVKIGGETPKPAFQVVPGKLVMKMRPDFVSAMDTASHGLEYSRQATHAAVEYHITDGKSAEEKAAELADLPAVEYAEPVYRVSVNWHPNDSLFPVQWHHRSVASEVAWNATRGRQEVKVCHIDSGVRTDHPDLAGRVIKGWNMVPEVQDFDQEAPAAGTPQYLNINDTYGHGTHTAGIIAAVGDNMLGVAGVAMDVKLLVCRFIWDDGFGSIVDAIECLRLCAAEGALVSSNSWGGVPHSKLIEEGLREMEAAGMLFVVASGNQGIDLDAPGRAAFPASSGMPNMIVVGSSAQDDATSKFSNVGKKTVHLLAPGEQIMSTTYNNWYGPMDGTSMACPLVAGAAALLHSAALAHGVTLTYGEVRRLLLSTVDPCPAASQGASITGGRLNVGAAMAALALLLHERGQPELPGSWLEGDSAEALQRQLLENPWGQELLTGAGPALPKGGSGGEVSEGSLVARGEPPRPTDALQQLERPGAEAAAAGRVEAQSLPATAAAQQQARSAQRRKRKMLPAGR</sequence>
<dbReference type="SUPFAM" id="SSF52743">
    <property type="entry name" value="Subtilisin-like"/>
    <property type="match status" value="1"/>
</dbReference>
<dbReference type="Pfam" id="PF00082">
    <property type="entry name" value="Peptidase_S8"/>
    <property type="match status" value="1"/>
</dbReference>
<keyword evidence="2 5" id="KW-0645">Protease</keyword>
<evidence type="ECO:0000256" key="5">
    <source>
        <dbReference type="PROSITE-ProRule" id="PRU01240"/>
    </source>
</evidence>
<dbReference type="STRING" id="554055.A0A2P6VBK6"/>
<dbReference type="EMBL" id="LHPF02000014">
    <property type="protein sequence ID" value="PSC71482.1"/>
    <property type="molecule type" value="Genomic_DNA"/>
</dbReference>
<dbReference type="PRINTS" id="PR00723">
    <property type="entry name" value="SUBTILISIN"/>
</dbReference>
<comment type="caution">
    <text evidence="9">The sequence shown here is derived from an EMBL/GenBank/DDBJ whole genome shotgun (WGS) entry which is preliminary data.</text>
</comment>
<keyword evidence="10" id="KW-1185">Reference proteome</keyword>
<dbReference type="GO" id="GO:0004252">
    <property type="term" value="F:serine-type endopeptidase activity"/>
    <property type="evidence" value="ECO:0007669"/>
    <property type="project" value="UniProtKB-UniRule"/>
</dbReference>
<dbReference type="OrthoDB" id="371436at2759"/>
<protein>
    <submittedName>
        <fullName evidence="9">Alkaline serine protease</fullName>
    </submittedName>
</protein>
<feature type="active site" description="Charge relay system" evidence="5">
    <location>
        <position position="197"/>
    </location>
</feature>
<evidence type="ECO:0000256" key="1">
    <source>
        <dbReference type="ARBA" id="ARBA00011073"/>
    </source>
</evidence>
<keyword evidence="7" id="KW-0732">Signal</keyword>
<evidence type="ECO:0000313" key="10">
    <source>
        <dbReference type="Proteomes" id="UP000239649"/>
    </source>
</evidence>
<gene>
    <name evidence="9" type="ORF">C2E20_5079</name>
</gene>
<dbReference type="Proteomes" id="UP000239649">
    <property type="component" value="Unassembled WGS sequence"/>
</dbReference>
<evidence type="ECO:0000313" key="9">
    <source>
        <dbReference type="EMBL" id="PSC71482.1"/>
    </source>
</evidence>
<comment type="similarity">
    <text evidence="1 5">Belongs to the peptidase S8 family.</text>
</comment>
<accession>A0A2P6VBK6</accession>
<dbReference type="PANTHER" id="PTHR43399:SF4">
    <property type="entry name" value="CELL WALL-ASSOCIATED PROTEASE"/>
    <property type="match status" value="1"/>
</dbReference>
<feature type="domain" description="Peptidase S8/S53" evidence="8">
    <location>
        <begin position="141"/>
        <end position="396"/>
    </location>
</feature>
<evidence type="ECO:0000259" key="8">
    <source>
        <dbReference type="Pfam" id="PF00082"/>
    </source>
</evidence>
<dbReference type="AlphaFoldDB" id="A0A2P6VBK6"/>
<keyword evidence="3 5" id="KW-0378">Hydrolase</keyword>
<feature type="region of interest" description="Disordered" evidence="6">
    <location>
        <begin position="459"/>
        <end position="541"/>
    </location>
</feature>
<evidence type="ECO:0000256" key="3">
    <source>
        <dbReference type="ARBA" id="ARBA00022801"/>
    </source>
</evidence>